<dbReference type="PANTHER" id="PTHR31625">
    <property type="match status" value="1"/>
</dbReference>
<name>A0AA36E9R0_LACSI</name>
<keyword evidence="1" id="KW-0808">Transferase</keyword>
<sequence length="263" mass="29805">MEIDGDTSALLFTMINYALINDTHSYWDIKTSKMASLLILIVLEQSPVSPIQPTASQTYHSLMFFDLASLHIHPCHHFIIYELPLSKDGTRNPQIRYIEGDAVSVMIPESNMDFNNLVRNNPKACDKFYPFIPLLGKAEKVYDYVIIPLFSIQVTCFPNSGFSIGTTNHHGLGDASKHFFEAWTSIARSGSNELFLANGTFPFYDRVINHPTLDEVYPKKAKVDTFSEKYQPRCFSGLSDNVRTMLALTSPWNPTTLEARPFH</sequence>
<keyword evidence="2" id="KW-0012">Acyltransferase</keyword>
<dbReference type="AlphaFoldDB" id="A0AA36E9R0"/>
<dbReference type="EMBL" id="OX465081">
    <property type="protein sequence ID" value="CAI9286270.1"/>
    <property type="molecule type" value="Genomic_DNA"/>
</dbReference>
<evidence type="ECO:0000256" key="1">
    <source>
        <dbReference type="ARBA" id="ARBA00022679"/>
    </source>
</evidence>
<dbReference type="GO" id="GO:0016747">
    <property type="term" value="F:acyltransferase activity, transferring groups other than amino-acyl groups"/>
    <property type="evidence" value="ECO:0007669"/>
    <property type="project" value="UniProtKB-ARBA"/>
</dbReference>
<accession>A0AA36E9R0</accession>
<dbReference type="Pfam" id="PF02458">
    <property type="entry name" value="Transferase"/>
    <property type="match status" value="1"/>
</dbReference>
<keyword evidence="4" id="KW-1185">Reference proteome</keyword>
<dbReference type="Proteomes" id="UP001177003">
    <property type="component" value="Chromosome 5"/>
</dbReference>
<dbReference type="Gene3D" id="3.30.559.10">
    <property type="entry name" value="Chloramphenicol acetyltransferase-like domain"/>
    <property type="match status" value="1"/>
</dbReference>
<evidence type="ECO:0000313" key="3">
    <source>
        <dbReference type="EMBL" id="CAI9286270.1"/>
    </source>
</evidence>
<organism evidence="3 4">
    <name type="scientific">Lactuca saligna</name>
    <name type="common">Willowleaf lettuce</name>
    <dbReference type="NCBI Taxonomy" id="75948"/>
    <lineage>
        <taxon>Eukaryota</taxon>
        <taxon>Viridiplantae</taxon>
        <taxon>Streptophyta</taxon>
        <taxon>Embryophyta</taxon>
        <taxon>Tracheophyta</taxon>
        <taxon>Spermatophyta</taxon>
        <taxon>Magnoliopsida</taxon>
        <taxon>eudicotyledons</taxon>
        <taxon>Gunneridae</taxon>
        <taxon>Pentapetalae</taxon>
        <taxon>asterids</taxon>
        <taxon>campanulids</taxon>
        <taxon>Asterales</taxon>
        <taxon>Asteraceae</taxon>
        <taxon>Cichorioideae</taxon>
        <taxon>Cichorieae</taxon>
        <taxon>Lactucinae</taxon>
        <taxon>Lactuca</taxon>
    </lineage>
</organism>
<reference evidence="3" key="1">
    <citation type="submission" date="2023-04" db="EMBL/GenBank/DDBJ databases">
        <authorList>
            <person name="Vijverberg K."/>
            <person name="Xiong W."/>
            <person name="Schranz E."/>
        </authorList>
    </citation>
    <scope>NUCLEOTIDE SEQUENCE</scope>
</reference>
<dbReference type="InterPro" id="IPR023213">
    <property type="entry name" value="CAT-like_dom_sf"/>
</dbReference>
<gene>
    <name evidence="3" type="ORF">LSALG_LOCUS25698</name>
</gene>
<evidence type="ECO:0000256" key="2">
    <source>
        <dbReference type="ARBA" id="ARBA00023315"/>
    </source>
</evidence>
<protein>
    <submittedName>
        <fullName evidence="3">Uncharacterized protein</fullName>
    </submittedName>
</protein>
<dbReference type="InterPro" id="IPR051504">
    <property type="entry name" value="Plant_metabolite_acyltrans"/>
</dbReference>
<evidence type="ECO:0000313" key="4">
    <source>
        <dbReference type="Proteomes" id="UP001177003"/>
    </source>
</evidence>
<proteinExistence type="predicted"/>